<dbReference type="InterPro" id="IPR006140">
    <property type="entry name" value="D-isomer_DH_NAD-bd"/>
</dbReference>
<comment type="similarity">
    <text evidence="1 4">Belongs to the D-isomer specific 2-hydroxyacid dehydrogenase family.</text>
</comment>
<dbReference type="PROSITE" id="PS00671">
    <property type="entry name" value="D_2_HYDROXYACID_DH_3"/>
    <property type="match status" value="1"/>
</dbReference>
<evidence type="ECO:0000313" key="8">
    <source>
        <dbReference type="Proteomes" id="UP000197153"/>
    </source>
</evidence>
<dbReference type="Gene3D" id="3.40.50.720">
    <property type="entry name" value="NAD(P)-binding Rossmann-like Domain"/>
    <property type="match status" value="2"/>
</dbReference>
<keyword evidence="3" id="KW-0520">NAD</keyword>
<dbReference type="PANTHER" id="PTHR42789">
    <property type="entry name" value="D-ISOMER SPECIFIC 2-HYDROXYACID DEHYDROGENASE FAMILY PROTEIN (AFU_ORTHOLOGUE AFUA_6G10090)"/>
    <property type="match status" value="1"/>
</dbReference>
<gene>
    <name evidence="7" type="ORF">Y958_15705</name>
</gene>
<dbReference type="InterPro" id="IPR029753">
    <property type="entry name" value="D-isomer_DH_CS"/>
</dbReference>
<dbReference type="GO" id="GO:0051287">
    <property type="term" value="F:NAD binding"/>
    <property type="evidence" value="ECO:0007669"/>
    <property type="project" value="InterPro"/>
</dbReference>
<dbReference type="EMBL" id="CP022111">
    <property type="protein sequence ID" value="ASG22396.1"/>
    <property type="molecule type" value="Genomic_DNA"/>
</dbReference>
<evidence type="ECO:0000256" key="4">
    <source>
        <dbReference type="RuleBase" id="RU003719"/>
    </source>
</evidence>
<dbReference type="SUPFAM" id="SSF52283">
    <property type="entry name" value="Formate/glycerate dehydrogenase catalytic domain-like"/>
    <property type="match status" value="1"/>
</dbReference>
<dbReference type="Pfam" id="PF02826">
    <property type="entry name" value="2-Hacid_dh_C"/>
    <property type="match status" value="1"/>
</dbReference>
<protein>
    <recommendedName>
        <fullName evidence="9">Hydroxyacid dehydrogenase</fullName>
    </recommendedName>
</protein>
<evidence type="ECO:0000256" key="2">
    <source>
        <dbReference type="ARBA" id="ARBA00023002"/>
    </source>
</evidence>
<dbReference type="InterPro" id="IPR050857">
    <property type="entry name" value="D-2-hydroxyacid_DH"/>
</dbReference>
<dbReference type="InterPro" id="IPR036291">
    <property type="entry name" value="NAD(P)-bd_dom_sf"/>
</dbReference>
<reference evidence="7 8" key="1">
    <citation type="submission" date="2017-06" db="EMBL/GenBank/DDBJ databases">
        <title>Complete genome sequence of Nitrospirillum amazonense strain CBAmC, an endophytic nitrogen-fixing and plant growth-promoting bacterium, isolated from sugarcane.</title>
        <authorList>
            <person name="Schwab S."/>
            <person name="dos Santos Teixeira K.R."/>
            <person name="Simoes Araujo J.L."/>
            <person name="Soares Vidal M."/>
            <person name="Borges de Freitas H.R."/>
            <person name="Rivello Crivelaro A.L."/>
            <person name="Bueno de Camargo Nunes A."/>
            <person name="dos Santos C.M."/>
            <person name="Palmeira da Silva Rosa D."/>
            <person name="da Silva Padilha D."/>
            <person name="da Silva E."/>
            <person name="Araujo Terra L."/>
            <person name="Soares Mendes V."/>
            <person name="Farinelli L."/>
            <person name="Magalhaes Cruz L."/>
            <person name="Baldani J.I."/>
        </authorList>
    </citation>
    <scope>NUCLEOTIDE SEQUENCE [LARGE SCALE GENOMIC DNA]</scope>
    <source>
        <strain evidence="7 8">CBAmC</strain>
    </source>
</reference>
<accession>A0A248JV42</accession>
<dbReference type="SUPFAM" id="SSF51735">
    <property type="entry name" value="NAD(P)-binding Rossmann-fold domains"/>
    <property type="match status" value="1"/>
</dbReference>
<evidence type="ECO:0000313" key="7">
    <source>
        <dbReference type="EMBL" id="ASG22396.1"/>
    </source>
</evidence>
<dbReference type="GO" id="GO:0016616">
    <property type="term" value="F:oxidoreductase activity, acting on the CH-OH group of donors, NAD or NADP as acceptor"/>
    <property type="evidence" value="ECO:0007669"/>
    <property type="project" value="InterPro"/>
</dbReference>
<dbReference type="Pfam" id="PF00389">
    <property type="entry name" value="2-Hacid_dh"/>
    <property type="match status" value="1"/>
</dbReference>
<evidence type="ECO:0000256" key="1">
    <source>
        <dbReference type="ARBA" id="ARBA00005854"/>
    </source>
</evidence>
<feature type="domain" description="D-isomer specific 2-hydroxyacid dehydrogenase catalytic" evidence="5">
    <location>
        <begin position="20"/>
        <end position="317"/>
    </location>
</feature>
<proteinExistence type="inferred from homology"/>
<feature type="domain" description="D-isomer specific 2-hydroxyacid dehydrogenase NAD-binding" evidence="6">
    <location>
        <begin position="110"/>
        <end position="285"/>
    </location>
</feature>
<dbReference type="FunFam" id="3.40.50.720:FF:000203">
    <property type="entry name" value="D-3-phosphoglycerate dehydrogenase (SerA)"/>
    <property type="match status" value="1"/>
</dbReference>
<evidence type="ECO:0008006" key="9">
    <source>
        <dbReference type="Google" id="ProtNLM"/>
    </source>
</evidence>
<dbReference type="PANTHER" id="PTHR42789:SF1">
    <property type="entry name" value="D-ISOMER SPECIFIC 2-HYDROXYACID DEHYDROGENASE FAMILY PROTEIN (AFU_ORTHOLOGUE AFUA_6G10090)"/>
    <property type="match status" value="1"/>
</dbReference>
<dbReference type="KEGG" id="nao:Y958_15705"/>
<dbReference type="Proteomes" id="UP000197153">
    <property type="component" value="Chromosome 2"/>
</dbReference>
<keyword evidence="2 4" id="KW-0560">Oxidoreductase</keyword>
<dbReference type="RefSeq" id="WP_088872982.1">
    <property type="nucleotide sequence ID" value="NZ_CP022111.1"/>
</dbReference>
<evidence type="ECO:0000259" key="5">
    <source>
        <dbReference type="Pfam" id="PF00389"/>
    </source>
</evidence>
<name>A0A248JV42_9PROT</name>
<dbReference type="PROSITE" id="PS00670">
    <property type="entry name" value="D_2_HYDROXYACID_DH_2"/>
    <property type="match status" value="1"/>
</dbReference>
<evidence type="ECO:0000259" key="6">
    <source>
        <dbReference type="Pfam" id="PF02826"/>
    </source>
</evidence>
<dbReference type="InterPro" id="IPR043322">
    <property type="entry name" value="CtBP"/>
</dbReference>
<keyword evidence="8" id="KW-1185">Reference proteome</keyword>
<dbReference type="InterPro" id="IPR006139">
    <property type="entry name" value="D-isomer_2_OHA_DH_cat_dom"/>
</dbReference>
<evidence type="ECO:0000256" key="3">
    <source>
        <dbReference type="ARBA" id="ARBA00023027"/>
    </source>
</evidence>
<sequence length="328" mass="35357">MSRLNVVISDYVWDSVDVERRILGPDVDVVALRTKTEDEFLEAAADCDALLNTYAGPITAKAMARMDRCKIIARYGIGVDTIDLDAATDAGIIVTNNPTYCVEEVADHTVALLLSAARKTALLDRSVRGGRWDVMAAAPMRRLSTQTLGLVGFGNIARRVAARLAAFGMAVLWYDPFVQAGQFDAPGEKVDFDTLLARADFVSIHSPLLPETRGLFNDAAFAKMRPGAILVNCARGAVVDQDALVRALDAGRLAGAALDTTVPEPLPAEHPLRGRDTVILNPHAAWYSVEAFAELQSGAPGEVARVLRGEMPLHVVNRKVLGRSRADL</sequence>
<dbReference type="GO" id="GO:0003714">
    <property type="term" value="F:transcription corepressor activity"/>
    <property type="evidence" value="ECO:0007669"/>
    <property type="project" value="InterPro"/>
</dbReference>
<organism evidence="7 8">
    <name type="scientific">Nitrospirillum viridazoti CBAmc</name>
    <dbReference type="NCBI Taxonomy" id="1441467"/>
    <lineage>
        <taxon>Bacteria</taxon>
        <taxon>Pseudomonadati</taxon>
        <taxon>Pseudomonadota</taxon>
        <taxon>Alphaproteobacteria</taxon>
        <taxon>Rhodospirillales</taxon>
        <taxon>Azospirillaceae</taxon>
        <taxon>Nitrospirillum</taxon>
        <taxon>Nitrospirillum viridazoti</taxon>
    </lineage>
</organism>
<dbReference type="CDD" id="cd05299">
    <property type="entry name" value="CtBP_dh"/>
    <property type="match status" value="1"/>
</dbReference>
<dbReference type="AlphaFoldDB" id="A0A248JV42"/>